<evidence type="ECO:0000256" key="4">
    <source>
        <dbReference type="ARBA" id="ARBA00011447"/>
    </source>
</evidence>
<dbReference type="Gene3D" id="3.30.70.260">
    <property type="match status" value="1"/>
</dbReference>
<dbReference type="InterPro" id="IPR050147">
    <property type="entry name" value="Ser/Thr_Dehydratase"/>
</dbReference>
<protein>
    <recommendedName>
        <fullName evidence="6">L-threonine dehydratase catabolic TdcB</fullName>
        <ecNumber evidence="5">4.3.1.19</ecNumber>
    </recommendedName>
</protein>
<gene>
    <name evidence="11" type="primary">ilvA</name>
    <name evidence="11" type="ORF">ACFOYW_01060</name>
</gene>
<dbReference type="InterPro" id="IPR005789">
    <property type="entry name" value="Thr_deHydtase_catblc"/>
</dbReference>
<evidence type="ECO:0000256" key="2">
    <source>
        <dbReference type="ARBA" id="ARBA00004958"/>
    </source>
</evidence>
<comment type="cofactor">
    <cofactor evidence="1">
        <name>pyridoxal 5'-phosphate</name>
        <dbReference type="ChEBI" id="CHEBI:597326"/>
    </cofactor>
</comment>
<sequence>MTSAPDPSEPVYLGPTLAQIEEAREVVAEVIQSTPMDPSAYLGALLGAPVWLKAENLQRTGSYKIRGAYNRLSRLTADERARGVVAASAGNHAQGVALAAQRLGIAATIFMPVGVALPKLQATRAYGAQTVLEGTNFSETLAAAQEFTVKTGAVFIPPYSHEDVITGQATLGLEIVDQLPDVETVVVPIGGGGLIAGVAKAVKLRADASGRSIRVIGVQAENAAAYPPSLAAGHQVTVDLEPTIADGIAVSRPGDLNFPIVREYVDEVVTISEDDLARAILVLLERAKLVVEPAGAAGVAAILAGKVWATGPTVAILSGGNIDPLLMQRVIAHGLEASARYLTVRIMLPDRPGQLATISQILAEVGANVVEVLHTRHHNGLQISQVALEISVETRGPEHRAEVLAHLRGAGYEPIVEQAE</sequence>
<name>A0ABV8Q0D2_9MICO</name>
<dbReference type="EC" id="4.3.1.19" evidence="5"/>
<dbReference type="InterPro" id="IPR002912">
    <property type="entry name" value="ACT_dom"/>
</dbReference>
<keyword evidence="9 11" id="KW-0456">Lyase</keyword>
<organism evidence="11 12">
    <name type="scientific">Gryllotalpicola reticulitermitis</name>
    <dbReference type="NCBI Taxonomy" id="1184153"/>
    <lineage>
        <taxon>Bacteria</taxon>
        <taxon>Bacillati</taxon>
        <taxon>Actinomycetota</taxon>
        <taxon>Actinomycetes</taxon>
        <taxon>Micrococcales</taxon>
        <taxon>Microbacteriaceae</taxon>
        <taxon>Gryllotalpicola</taxon>
    </lineage>
</organism>
<dbReference type="InterPro" id="IPR001926">
    <property type="entry name" value="TrpB-like_PALP"/>
</dbReference>
<evidence type="ECO:0000256" key="1">
    <source>
        <dbReference type="ARBA" id="ARBA00001933"/>
    </source>
</evidence>
<keyword evidence="12" id="KW-1185">Reference proteome</keyword>
<keyword evidence="7" id="KW-0021">Allosteric enzyme</keyword>
<comment type="subunit">
    <text evidence="4">In the native structure, TdcB is in a dimeric form, whereas in the TdcB-AMP complex, it exists in a tetrameric form (dimer of dimers).</text>
</comment>
<dbReference type="SUPFAM" id="SSF53686">
    <property type="entry name" value="Tryptophan synthase beta subunit-like PLP-dependent enzymes"/>
    <property type="match status" value="1"/>
</dbReference>
<comment type="similarity">
    <text evidence="3">Belongs to the serine/threonine dehydratase family.</text>
</comment>
<dbReference type="Pfam" id="PF00291">
    <property type="entry name" value="PALP"/>
    <property type="match status" value="1"/>
</dbReference>
<keyword evidence="8" id="KW-0663">Pyridoxal phosphate</keyword>
<evidence type="ECO:0000256" key="6">
    <source>
        <dbReference type="ARBA" id="ARBA00022248"/>
    </source>
</evidence>
<dbReference type="Proteomes" id="UP001595900">
    <property type="component" value="Unassembled WGS sequence"/>
</dbReference>
<dbReference type="PROSITE" id="PS51671">
    <property type="entry name" value="ACT"/>
    <property type="match status" value="1"/>
</dbReference>
<dbReference type="PROSITE" id="PS00165">
    <property type="entry name" value="DEHYDRATASE_SER_THR"/>
    <property type="match status" value="1"/>
</dbReference>
<evidence type="ECO:0000256" key="7">
    <source>
        <dbReference type="ARBA" id="ARBA00022533"/>
    </source>
</evidence>
<evidence type="ECO:0000313" key="12">
    <source>
        <dbReference type="Proteomes" id="UP001595900"/>
    </source>
</evidence>
<evidence type="ECO:0000256" key="3">
    <source>
        <dbReference type="ARBA" id="ARBA00010869"/>
    </source>
</evidence>
<dbReference type="InterPro" id="IPR000634">
    <property type="entry name" value="Ser/Thr_deHydtase_PyrdxlP-BS"/>
</dbReference>
<accession>A0ABV8Q0D2</accession>
<dbReference type="CDD" id="cd01562">
    <property type="entry name" value="Thr-dehyd"/>
    <property type="match status" value="1"/>
</dbReference>
<comment type="caution">
    <text evidence="11">The sequence shown here is derived from an EMBL/GenBank/DDBJ whole genome shotgun (WGS) entry which is preliminary data.</text>
</comment>
<dbReference type="EMBL" id="JBHSCN010000002">
    <property type="protein sequence ID" value="MFC4241946.1"/>
    <property type="molecule type" value="Genomic_DNA"/>
</dbReference>
<reference evidence="12" key="1">
    <citation type="journal article" date="2019" name="Int. J. Syst. Evol. Microbiol.">
        <title>The Global Catalogue of Microorganisms (GCM) 10K type strain sequencing project: providing services to taxonomists for standard genome sequencing and annotation.</title>
        <authorList>
            <consortium name="The Broad Institute Genomics Platform"/>
            <consortium name="The Broad Institute Genome Sequencing Center for Infectious Disease"/>
            <person name="Wu L."/>
            <person name="Ma J."/>
        </authorList>
    </citation>
    <scope>NUCLEOTIDE SEQUENCE [LARGE SCALE GENOMIC DNA]</scope>
    <source>
        <strain evidence="12">CGMCC 1.10363</strain>
    </source>
</reference>
<dbReference type="NCBIfam" id="TIGR01127">
    <property type="entry name" value="ilvA_1Cterm"/>
    <property type="match status" value="1"/>
</dbReference>
<dbReference type="PANTHER" id="PTHR48078:SF6">
    <property type="entry name" value="L-THREONINE DEHYDRATASE CATABOLIC TDCB"/>
    <property type="match status" value="1"/>
</dbReference>
<evidence type="ECO:0000313" key="11">
    <source>
        <dbReference type="EMBL" id="MFC4241946.1"/>
    </source>
</evidence>
<dbReference type="PANTHER" id="PTHR48078">
    <property type="entry name" value="THREONINE DEHYDRATASE, MITOCHONDRIAL-RELATED"/>
    <property type="match status" value="1"/>
</dbReference>
<dbReference type="InterPro" id="IPR044561">
    <property type="entry name" value="ACT_ThrD-II-like"/>
</dbReference>
<comment type="pathway">
    <text evidence="2">Amino-acid degradation; L-threonine degradation via propanoate pathway; propanoate from L-threonine: step 1/4.</text>
</comment>
<feature type="domain" description="ACT" evidence="10">
    <location>
        <begin position="343"/>
        <end position="420"/>
    </location>
</feature>
<evidence type="ECO:0000256" key="9">
    <source>
        <dbReference type="ARBA" id="ARBA00023239"/>
    </source>
</evidence>
<dbReference type="CDD" id="cd04886">
    <property type="entry name" value="ACT_ThrD-II-like"/>
    <property type="match status" value="1"/>
</dbReference>
<evidence type="ECO:0000256" key="5">
    <source>
        <dbReference type="ARBA" id="ARBA00012096"/>
    </source>
</evidence>
<dbReference type="Pfam" id="PF01842">
    <property type="entry name" value="ACT"/>
    <property type="match status" value="1"/>
</dbReference>
<dbReference type="RefSeq" id="WP_390226718.1">
    <property type="nucleotide sequence ID" value="NZ_JBHSCN010000002.1"/>
</dbReference>
<dbReference type="Gene3D" id="3.40.50.1100">
    <property type="match status" value="2"/>
</dbReference>
<dbReference type="InterPro" id="IPR036052">
    <property type="entry name" value="TrpB-like_PALP_sf"/>
</dbReference>
<evidence type="ECO:0000256" key="8">
    <source>
        <dbReference type="ARBA" id="ARBA00022898"/>
    </source>
</evidence>
<evidence type="ECO:0000259" key="10">
    <source>
        <dbReference type="PROSITE" id="PS51671"/>
    </source>
</evidence>
<dbReference type="GO" id="GO:0004794">
    <property type="term" value="F:threonine deaminase activity"/>
    <property type="evidence" value="ECO:0007669"/>
    <property type="project" value="UniProtKB-EC"/>
</dbReference>
<proteinExistence type="inferred from homology"/>